<proteinExistence type="predicted"/>
<name>A0ABR2DG29_9ROSI</name>
<evidence type="ECO:0000313" key="2">
    <source>
        <dbReference type="Proteomes" id="UP001472677"/>
    </source>
</evidence>
<accession>A0ABR2DG29</accession>
<protein>
    <submittedName>
        <fullName evidence="1">Uncharacterized protein</fullName>
    </submittedName>
</protein>
<reference evidence="1 2" key="1">
    <citation type="journal article" date="2024" name="G3 (Bethesda)">
        <title>Genome assembly of Hibiscus sabdariffa L. provides insights into metabolisms of medicinal natural products.</title>
        <authorList>
            <person name="Kim T."/>
        </authorList>
    </citation>
    <scope>NUCLEOTIDE SEQUENCE [LARGE SCALE GENOMIC DNA]</scope>
    <source>
        <strain evidence="1">TK-2024</strain>
        <tissue evidence="1">Old leaves</tissue>
    </source>
</reference>
<keyword evidence="2" id="KW-1185">Reference proteome</keyword>
<dbReference type="Proteomes" id="UP001472677">
    <property type="component" value="Unassembled WGS sequence"/>
</dbReference>
<dbReference type="EMBL" id="JBBPBM010000028">
    <property type="protein sequence ID" value="KAK8537895.1"/>
    <property type="molecule type" value="Genomic_DNA"/>
</dbReference>
<sequence length="71" mass="7867">MVTDYVQETEQVIALKVNLREKEGATASVAVQQLCLITSSGRTSRAFLTFPFEAQVLPYGSFAFLTFGYLL</sequence>
<organism evidence="1 2">
    <name type="scientific">Hibiscus sabdariffa</name>
    <name type="common">roselle</name>
    <dbReference type="NCBI Taxonomy" id="183260"/>
    <lineage>
        <taxon>Eukaryota</taxon>
        <taxon>Viridiplantae</taxon>
        <taxon>Streptophyta</taxon>
        <taxon>Embryophyta</taxon>
        <taxon>Tracheophyta</taxon>
        <taxon>Spermatophyta</taxon>
        <taxon>Magnoliopsida</taxon>
        <taxon>eudicotyledons</taxon>
        <taxon>Gunneridae</taxon>
        <taxon>Pentapetalae</taxon>
        <taxon>rosids</taxon>
        <taxon>malvids</taxon>
        <taxon>Malvales</taxon>
        <taxon>Malvaceae</taxon>
        <taxon>Malvoideae</taxon>
        <taxon>Hibiscus</taxon>
    </lineage>
</organism>
<evidence type="ECO:0000313" key="1">
    <source>
        <dbReference type="EMBL" id="KAK8537895.1"/>
    </source>
</evidence>
<gene>
    <name evidence="1" type="ORF">V6N12_044037</name>
</gene>
<comment type="caution">
    <text evidence="1">The sequence shown here is derived from an EMBL/GenBank/DDBJ whole genome shotgun (WGS) entry which is preliminary data.</text>
</comment>